<name>A0A4T0V1E2_9NEIS</name>
<dbReference type="InterPro" id="IPR001753">
    <property type="entry name" value="Enoyl-CoA_hydra/iso"/>
</dbReference>
<evidence type="ECO:0000256" key="1">
    <source>
        <dbReference type="ARBA" id="ARBA00005254"/>
    </source>
</evidence>
<comment type="caution">
    <text evidence="3">The sequence shown here is derived from an EMBL/GenBank/DDBJ whole genome shotgun (WGS) entry which is preliminary data.</text>
</comment>
<dbReference type="Pfam" id="PF00378">
    <property type="entry name" value="ECH_1"/>
    <property type="match status" value="1"/>
</dbReference>
<dbReference type="AlphaFoldDB" id="A0A4T0V1E2"/>
<dbReference type="PANTHER" id="PTHR11941:SF133">
    <property type="entry name" value="1,2-EPOXYPHENYLACETYL-COA ISOMERASE"/>
    <property type="match status" value="1"/>
</dbReference>
<dbReference type="Gene3D" id="1.10.12.10">
    <property type="entry name" value="Lyase 2-enoyl-coa Hydratase, Chain A, domain 2"/>
    <property type="match status" value="1"/>
</dbReference>
<dbReference type="InterPro" id="IPR014748">
    <property type="entry name" value="Enoyl-CoA_hydra_C"/>
</dbReference>
<dbReference type="RefSeq" id="WP_136551787.1">
    <property type="nucleotide sequence ID" value="NZ_STGJ01000003.1"/>
</dbReference>
<dbReference type="CDD" id="cd06558">
    <property type="entry name" value="crotonase-like"/>
    <property type="match status" value="1"/>
</dbReference>
<evidence type="ECO:0000313" key="3">
    <source>
        <dbReference type="EMBL" id="TIC85338.1"/>
    </source>
</evidence>
<dbReference type="SUPFAM" id="SSF52096">
    <property type="entry name" value="ClpP/crotonase"/>
    <property type="match status" value="1"/>
</dbReference>
<dbReference type="OrthoDB" id="5291143at2"/>
<dbReference type="InterPro" id="IPR029045">
    <property type="entry name" value="ClpP/crotonase-like_dom_sf"/>
</dbReference>
<sequence length="261" mass="27542">MSMIRFEVSAGVASLTLDRPAAFNALDTSGILELSAIAAELAQRRDVRAVLITGSGNKAFCAGGDVSTFVRESDRVGTLLQEMTDPLNIAVARLMRLDAPVIAAVNGVAAGVGLSLVALSDLAIAADSARFTTAYTQIGYTPDGGSSWLLPRLVGQRRAMELYLTGRTLNAAEALDWGLVNQVVAPEALEESARSLAERIARGPTGAYGKVKSLLLETLANPLEAQLALEARTIIAQSQTNDGREGVRAFVEKRTPDFRGG</sequence>
<dbReference type="Proteomes" id="UP000308891">
    <property type="component" value="Unassembled WGS sequence"/>
</dbReference>
<protein>
    <submittedName>
        <fullName evidence="3">Enoyl-CoA hydratase</fullName>
    </submittedName>
</protein>
<proteinExistence type="inferred from homology"/>
<dbReference type="GO" id="GO:0016829">
    <property type="term" value="F:lyase activity"/>
    <property type="evidence" value="ECO:0007669"/>
    <property type="project" value="UniProtKB-KW"/>
</dbReference>
<keyword evidence="4" id="KW-1185">Reference proteome</keyword>
<dbReference type="PANTHER" id="PTHR11941">
    <property type="entry name" value="ENOYL-COA HYDRATASE-RELATED"/>
    <property type="match status" value="1"/>
</dbReference>
<gene>
    <name evidence="3" type="ORF">E5K04_04990</name>
</gene>
<evidence type="ECO:0000313" key="4">
    <source>
        <dbReference type="Proteomes" id="UP000308891"/>
    </source>
</evidence>
<organism evidence="3 4">
    <name type="scientific">Crenobacter intestini</name>
    <dbReference type="NCBI Taxonomy" id="2563443"/>
    <lineage>
        <taxon>Bacteria</taxon>
        <taxon>Pseudomonadati</taxon>
        <taxon>Pseudomonadota</taxon>
        <taxon>Betaproteobacteria</taxon>
        <taxon>Neisseriales</taxon>
        <taxon>Neisseriaceae</taxon>
        <taxon>Crenobacter</taxon>
    </lineage>
</organism>
<accession>A0A4T0V1E2</accession>
<evidence type="ECO:0000256" key="2">
    <source>
        <dbReference type="ARBA" id="ARBA00023239"/>
    </source>
</evidence>
<dbReference type="EMBL" id="STGJ01000003">
    <property type="protein sequence ID" value="TIC85338.1"/>
    <property type="molecule type" value="Genomic_DNA"/>
</dbReference>
<comment type="similarity">
    <text evidence="1">Belongs to the enoyl-CoA hydratase/isomerase family.</text>
</comment>
<dbReference type="GO" id="GO:0006635">
    <property type="term" value="P:fatty acid beta-oxidation"/>
    <property type="evidence" value="ECO:0007669"/>
    <property type="project" value="TreeGrafter"/>
</dbReference>
<keyword evidence="2" id="KW-0456">Lyase</keyword>
<dbReference type="Gene3D" id="3.90.226.10">
    <property type="entry name" value="2-enoyl-CoA Hydratase, Chain A, domain 1"/>
    <property type="match status" value="1"/>
</dbReference>
<reference evidence="3 4" key="1">
    <citation type="submission" date="2019-04" db="EMBL/GenBank/DDBJ databases">
        <title>Crenobacter sp. nov.</title>
        <authorList>
            <person name="Shi S."/>
        </authorList>
    </citation>
    <scope>NUCLEOTIDE SEQUENCE [LARGE SCALE GENOMIC DNA]</scope>
    <source>
        <strain evidence="3 4">GY 70310</strain>
    </source>
</reference>